<dbReference type="Proteomes" id="UP000251002">
    <property type="component" value="Unassembled WGS sequence"/>
</dbReference>
<reference evidence="1 2" key="1">
    <citation type="submission" date="2018-06" db="EMBL/GenBank/DDBJ databases">
        <title>The draft genome sequences of strains SCU63 and S1.</title>
        <authorList>
            <person name="Gan L."/>
        </authorList>
    </citation>
    <scope>NUCLEOTIDE SEQUENCE [LARGE SCALE GENOMIC DNA]</scope>
    <source>
        <strain evidence="1 2">SCU63</strain>
    </source>
</reference>
<comment type="caution">
    <text evidence="1">The sequence shown here is derived from an EMBL/GenBank/DDBJ whole genome shotgun (WGS) entry which is preliminary data.</text>
</comment>
<dbReference type="EMBL" id="QLZR01000004">
    <property type="protein sequence ID" value="RAZ76772.1"/>
    <property type="molecule type" value="Genomic_DNA"/>
</dbReference>
<sequence length="69" mass="7997">MKYFIDHLRKSIHSQKFAGDSCGFISTPVNYREFTNSPAYVKRLIEDENYTRCPHCVSAPTKLVRKTIS</sequence>
<dbReference type="AlphaFoldDB" id="A0A365KUC5"/>
<name>A0A365KUC5_9BACL</name>
<organism evidence="1 2">
    <name type="scientific">Planococcus halotolerans</name>
    <dbReference type="NCBI Taxonomy" id="2233542"/>
    <lineage>
        <taxon>Bacteria</taxon>
        <taxon>Bacillati</taxon>
        <taxon>Bacillota</taxon>
        <taxon>Bacilli</taxon>
        <taxon>Bacillales</taxon>
        <taxon>Caryophanaceae</taxon>
        <taxon>Planococcus</taxon>
    </lineage>
</organism>
<dbReference type="RefSeq" id="WP_112223937.1">
    <property type="nucleotide sequence ID" value="NZ_CP196859.1"/>
</dbReference>
<accession>A0A365KUC5</accession>
<evidence type="ECO:0000313" key="2">
    <source>
        <dbReference type="Proteomes" id="UP000251002"/>
    </source>
</evidence>
<gene>
    <name evidence="1" type="ORF">DP120_12135</name>
</gene>
<protein>
    <submittedName>
        <fullName evidence="1">Uncharacterized protein</fullName>
    </submittedName>
</protein>
<proteinExistence type="predicted"/>
<evidence type="ECO:0000313" key="1">
    <source>
        <dbReference type="EMBL" id="RAZ76772.1"/>
    </source>
</evidence>
<keyword evidence="2" id="KW-1185">Reference proteome</keyword>